<feature type="domain" description="Bet v I/Major latex protein" evidence="2">
    <location>
        <begin position="2"/>
        <end position="153"/>
    </location>
</feature>
<dbReference type="SUPFAM" id="SSF55961">
    <property type="entry name" value="Bet v1-like"/>
    <property type="match status" value="1"/>
</dbReference>
<dbReference type="AlphaFoldDB" id="A0A1R3JY03"/>
<comment type="similarity">
    <text evidence="1">Belongs to the MLP family.</text>
</comment>
<dbReference type="Proteomes" id="UP000187203">
    <property type="component" value="Unassembled WGS sequence"/>
</dbReference>
<evidence type="ECO:0000313" key="3">
    <source>
        <dbReference type="EMBL" id="OMO99694.1"/>
    </source>
</evidence>
<organism evidence="3 4">
    <name type="scientific">Corchorus olitorius</name>
    <dbReference type="NCBI Taxonomy" id="93759"/>
    <lineage>
        <taxon>Eukaryota</taxon>
        <taxon>Viridiplantae</taxon>
        <taxon>Streptophyta</taxon>
        <taxon>Embryophyta</taxon>
        <taxon>Tracheophyta</taxon>
        <taxon>Spermatophyta</taxon>
        <taxon>Magnoliopsida</taxon>
        <taxon>eudicotyledons</taxon>
        <taxon>Gunneridae</taxon>
        <taxon>Pentapetalae</taxon>
        <taxon>rosids</taxon>
        <taxon>malvids</taxon>
        <taxon>Malvales</taxon>
        <taxon>Malvaceae</taxon>
        <taxon>Grewioideae</taxon>
        <taxon>Apeibeae</taxon>
        <taxon>Corchorus</taxon>
    </lineage>
</organism>
<proteinExistence type="inferred from homology"/>
<dbReference type="STRING" id="93759.A0A1R3JY03"/>
<keyword evidence="4" id="KW-1185">Reference proteome</keyword>
<evidence type="ECO:0000259" key="2">
    <source>
        <dbReference type="SMART" id="SM01037"/>
    </source>
</evidence>
<gene>
    <name evidence="3" type="ORF">COLO4_13135</name>
</gene>
<dbReference type="PANTHER" id="PTHR31338:SF16">
    <property type="entry name" value="POLYKETIDE CYCLASE_DEHYDRASE AND LIPID TRANSPORT SUPERFAMILY PROTEIN"/>
    <property type="match status" value="1"/>
</dbReference>
<comment type="caution">
    <text evidence="3">The sequence shown here is derived from an EMBL/GenBank/DDBJ whole genome shotgun (WGS) entry which is preliminary data.</text>
</comment>
<reference evidence="4" key="1">
    <citation type="submission" date="2013-09" db="EMBL/GenBank/DDBJ databases">
        <title>Corchorus olitorius genome sequencing.</title>
        <authorList>
            <person name="Alam M."/>
            <person name="Haque M.S."/>
            <person name="Islam M.S."/>
            <person name="Emdad E.M."/>
            <person name="Islam M.M."/>
            <person name="Ahmed B."/>
            <person name="Halim A."/>
            <person name="Hossen Q.M.M."/>
            <person name="Hossain M.Z."/>
            <person name="Ahmed R."/>
            <person name="Khan M.M."/>
            <person name="Islam R."/>
            <person name="Rashid M.M."/>
            <person name="Khan S.A."/>
            <person name="Rahman M.S."/>
            <person name="Alam M."/>
            <person name="Yahiya A.S."/>
            <person name="Khan M.S."/>
            <person name="Azam M.S."/>
            <person name="Haque T."/>
            <person name="Lashkar M.Z.H."/>
            <person name="Akhand A.I."/>
            <person name="Morshed G."/>
            <person name="Roy S."/>
            <person name="Uddin K.S."/>
            <person name="Rabeya T."/>
            <person name="Hossain A.S."/>
            <person name="Chowdhury A."/>
            <person name="Snigdha A.R."/>
            <person name="Mortoza M.S."/>
            <person name="Matin S.A."/>
            <person name="Hoque S.M.E."/>
            <person name="Islam M.K."/>
            <person name="Roy D.K."/>
            <person name="Haider R."/>
            <person name="Moosa M.M."/>
            <person name="Elias S.M."/>
            <person name="Hasan A.M."/>
            <person name="Jahan S."/>
            <person name="Shafiuddin M."/>
            <person name="Mahmood N."/>
            <person name="Shommy N.S."/>
        </authorList>
    </citation>
    <scope>NUCLEOTIDE SEQUENCE [LARGE SCALE GENOMIC DNA]</scope>
    <source>
        <strain evidence="4">cv. O-4</strain>
    </source>
</reference>
<sequence length="153" mass="17405">MAQIAKMHVQAEVKSSAEKFYDIYRNKLHLMPKISPREFKEGKVIQGDWRSVGSVRVWSYVASGNVETVKETIEAVDDESKTITVSIVEGDVKKYYKSFKSTINVLPSASGQGSLVKWTLEFEKRNENIPDPTMYTDFLVNWSKSVDSYLLNA</sequence>
<dbReference type="SMART" id="SM01037">
    <property type="entry name" value="Bet_v_1"/>
    <property type="match status" value="1"/>
</dbReference>
<dbReference type="OrthoDB" id="1072116at2759"/>
<dbReference type="InterPro" id="IPR000916">
    <property type="entry name" value="Bet_v_I/MLP"/>
</dbReference>
<dbReference type="InterPro" id="IPR052006">
    <property type="entry name" value="MLP-like"/>
</dbReference>
<dbReference type="Gene3D" id="3.30.530.20">
    <property type="match status" value="1"/>
</dbReference>
<name>A0A1R3JY03_9ROSI</name>
<dbReference type="InterPro" id="IPR023393">
    <property type="entry name" value="START-like_dom_sf"/>
</dbReference>
<dbReference type="PANTHER" id="PTHR31338">
    <property type="entry name" value="POLYKETIDE CYCLASE/DEHYDRASE AND LIPID TRANSPORT SUPERFAMILY PROTEIN"/>
    <property type="match status" value="1"/>
</dbReference>
<dbReference type="EMBL" id="AWUE01015082">
    <property type="protein sequence ID" value="OMO99694.1"/>
    <property type="molecule type" value="Genomic_DNA"/>
</dbReference>
<dbReference type="GO" id="GO:0006952">
    <property type="term" value="P:defense response"/>
    <property type="evidence" value="ECO:0007669"/>
    <property type="project" value="InterPro"/>
</dbReference>
<evidence type="ECO:0000313" key="4">
    <source>
        <dbReference type="Proteomes" id="UP000187203"/>
    </source>
</evidence>
<protein>
    <recommendedName>
        <fullName evidence="2">Bet v I/Major latex protein domain-containing protein</fullName>
    </recommendedName>
</protein>
<dbReference type="Pfam" id="PF00407">
    <property type="entry name" value="Bet_v_1"/>
    <property type="match status" value="1"/>
</dbReference>
<dbReference type="CDD" id="cd07816">
    <property type="entry name" value="Bet_v1-like"/>
    <property type="match status" value="1"/>
</dbReference>
<evidence type="ECO:0000256" key="1">
    <source>
        <dbReference type="ARBA" id="ARBA00038242"/>
    </source>
</evidence>
<accession>A0A1R3JY03</accession>